<organism evidence="1 2">
    <name type="scientific">Aquarana catesbeiana</name>
    <name type="common">American bullfrog</name>
    <name type="synonym">Rana catesbeiana</name>
    <dbReference type="NCBI Taxonomy" id="8400"/>
    <lineage>
        <taxon>Eukaryota</taxon>
        <taxon>Metazoa</taxon>
        <taxon>Chordata</taxon>
        <taxon>Craniata</taxon>
        <taxon>Vertebrata</taxon>
        <taxon>Euteleostomi</taxon>
        <taxon>Amphibia</taxon>
        <taxon>Batrachia</taxon>
        <taxon>Anura</taxon>
        <taxon>Neobatrachia</taxon>
        <taxon>Ranoidea</taxon>
        <taxon>Ranidae</taxon>
        <taxon>Aquarana</taxon>
    </lineage>
</organism>
<evidence type="ECO:0000313" key="1">
    <source>
        <dbReference type="EMBL" id="PIO39239.1"/>
    </source>
</evidence>
<dbReference type="EMBL" id="KV924393">
    <property type="protein sequence ID" value="PIO39239.1"/>
    <property type="molecule type" value="Genomic_DNA"/>
</dbReference>
<name>A0A2G9SGC8_AQUCT</name>
<reference evidence="2" key="1">
    <citation type="journal article" date="2017" name="Nat. Commun.">
        <title>The North American bullfrog draft genome provides insight into hormonal regulation of long noncoding RNA.</title>
        <authorList>
            <person name="Hammond S.A."/>
            <person name="Warren R.L."/>
            <person name="Vandervalk B.P."/>
            <person name="Kucuk E."/>
            <person name="Khan H."/>
            <person name="Gibb E.A."/>
            <person name="Pandoh P."/>
            <person name="Kirk H."/>
            <person name="Zhao Y."/>
            <person name="Jones M."/>
            <person name="Mungall A.J."/>
            <person name="Coope R."/>
            <person name="Pleasance S."/>
            <person name="Moore R.A."/>
            <person name="Holt R.A."/>
            <person name="Round J.M."/>
            <person name="Ohora S."/>
            <person name="Walle B.V."/>
            <person name="Veldhoen N."/>
            <person name="Helbing C.C."/>
            <person name="Birol I."/>
        </authorList>
    </citation>
    <scope>NUCLEOTIDE SEQUENCE [LARGE SCALE GENOMIC DNA]</scope>
</reference>
<evidence type="ECO:0000313" key="2">
    <source>
        <dbReference type="Proteomes" id="UP000228934"/>
    </source>
</evidence>
<feature type="non-terminal residue" evidence="1">
    <location>
        <position position="74"/>
    </location>
</feature>
<accession>A0A2G9SGC8</accession>
<proteinExistence type="predicted"/>
<dbReference type="AlphaFoldDB" id="A0A2G9SGC8"/>
<dbReference type="Proteomes" id="UP000228934">
    <property type="component" value="Unassembled WGS sequence"/>
</dbReference>
<keyword evidence="2" id="KW-1185">Reference proteome</keyword>
<gene>
    <name evidence="1" type="ORF">AB205_0101840</name>
</gene>
<sequence length="74" mass="8221">MLVKLLYVDCQAKRPISSLNCLKQNLTILQSTQEEAEQHEDNWSKIRAALKSMEGLCSPSAIAILGQDCKEAES</sequence>
<protein>
    <submittedName>
        <fullName evidence="1">Uncharacterized protein</fullName>
    </submittedName>
</protein>